<dbReference type="InterPro" id="IPR005538">
    <property type="entry name" value="LrgA/CidA"/>
</dbReference>
<evidence type="ECO:0000256" key="2">
    <source>
        <dbReference type="ARBA" id="ARBA00022475"/>
    </source>
</evidence>
<name>A0A4R2MVY3_9PAST</name>
<dbReference type="OrthoDB" id="385012at2"/>
<accession>A0A4R2MVY3</accession>
<evidence type="ECO:0000256" key="5">
    <source>
        <dbReference type="ARBA" id="ARBA00023136"/>
    </source>
</evidence>
<feature type="transmembrane region" description="Helical" evidence="6">
    <location>
        <begin position="63"/>
        <end position="82"/>
    </location>
</feature>
<organism evidence="7 8">
    <name type="scientific">Bisgaardia hudsonensis</name>
    <dbReference type="NCBI Taxonomy" id="109472"/>
    <lineage>
        <taxon>Bacteria</taxon>
        <taxon>Pseudomonadati</taxon>
        <taxon>Pseudomonadota</taxon>
        <taxon>Gammaproteobacteria</taxon>
        <taxon>Pasteurellales</taxon>
        <taxon>Pasteurellaceae</taxon>
        <taxon>Bisgaardia</taxon>
    </lineage>
</organism>
<feature type="transmembrane region" description="Helical" evidence="6">
    <location>
        <begin position="94"/>
        <end position="115"/>
    </location>
</feature>
<dbReference type="EMBL" id="SLXI01000011">
    <property type="protein sequence ID" value="TCP10962.1"/>
    <property type="molecule type" value="Genomic_DNA"/>
</dbReference>
<keyword evidence="3 6" id="KW-0812">Transmembrane</keyword>
<comment type="caution">
    <text evidence="7">The sequence shown here is derived from an EMBL/GenBank/DDBJ whole genome shotgun (WGS) entry which is preliminary data.</text>
</comment>
<proteinExistence type="predicted"/>
<reference evidence="7 8" key="1">
    <citation type="submission" date="2019-03" db="EMBL/GenBank/DDBJ databases">
        <title>Genomic Encyclopedia of Type Strains, Phase IV (KMG-IV): sequencing the most valuable type-strain genomes for metagenomic binning, comparative biology and taxonomic classification.</title>
        <authorList>
            <person name="Goeker M."/>
        </authorList>
    </citation>
    <scope>NUCLEOTIDE SEQUENCE [LARGE SCALE GENOMIC DNA]</scope>
    <source>
        <strain evidence="7 8">DSM 28231</strain>
    </source>
</reference>
<protein>
    <submittedName>
        <fullName evidence="7">Holin-like protein</fullName>
    </submittedName>
</protein>
<feature type="transmembrane region" description="Helical" evidence="6">
    <location>
        <begin position="34"/>
        <end position="51"/>
    </location>
</feature>
<dbReference type="Proteomes" id="UP000294841">
    <property type="component" value="Unassembled WGS sequence"/>
</dbReference>
<keyword evidence="5 6" id="KW-0472">Membrane</keyword>
<dbReference type="GO" id="GO:0005886">
    <property type="term" value="C:plasma membrane"/>
    <property type="evidence" value="ECO:0007669"/>
    <property type="project" value="UniProtKB-SubCell"/>
</dbReference>
<dbReference type="PANTHER" id="PTHR33931:SF5">
    <property type="entry name" value="UPF0299 MEMBRANE PROTEIN YOHJ"/>
    <property type="match status" value="1"/>
</dbReference>
<sequence length="135" mass="15342">MKLFIDVIRSFSILYVALFLGSFVGDFIPVNIPSSIWGLLLLFIGLVLKLIKVEWIKFGANLLIRYMAILFIPISVGIIKYYSLLINNATALLIPNIISTLLSLVFAGYLSHYLFSRKSFSQIRKKLIKKRTLGK</sequence>
<evidence type="ECO:0000313" key="8">
    <source>
        <dbReference type="Proteomes" id="UP000294841"/>
    </source>
</evidence>
<keyword evidence="2" id="KW-1003">Cell membrane</keyword>
<gene>
    <name evidence="7" type="ORF">EV697_1118</name>
</gene>
<dbReference type="PANTHER" id="PTHR33931">
    <property type="entry name" value="HOLIN-LIKE PROTEIN CIDA-RELATED"/>
    <property type="match status" value="1"/>
</dbReference>
<dbReference type="Pfam" id="PF03788">
    <property type="entry name" value="LrgA"/>
    <property type="match status" value="1"/>
</dbReference>
<dbReference type="NCBIfam" id="NF002494">
    <property type="entry name" value="PRK01821.1"/>
    <property type="match status" value="1"/>
</dbReference>
<keyword evidence="8" id="KW-1185">Reference proteome</keyword>
<keyword evidence="4 6" id="KW-1133">Transmembrane helix</keyword>
<dbReference type="RefSeq" id="WP_132025047.1">
    <property type="nucleotide sequence ID" value="NZ_CP016605.1"/>
</dbReference>
<evidence type="ECO:0000256" key="4">
    <source>
        <dbReference type="ARBA" id="ARBA00022989"/>
    </source>
</evidence>
<dbReference type="AlphaFoldDB" id="A0A4R2MVY3"/>
<evidence type="ECO:0000256" key="3">
    <source>
        <dbReference type="ARBA" id="ARBA00022692"/>
    </source>
</evidence>
<evidence type="ECO:0000256" key="6">
    <source>
        <dbReference type="SAM" id="Phobius"/>
    </source>
</evidence>
<evidence type="ECO:0000313" key="7">
    <source>
        <dbReference type="EMBL" id="TCP10962.1"/>
    </source>
</evidence>
<evidence type="ECO:0000256" key="1">
    <source>
        <dbReference type="ARBA" id="ARBA00004651"/>
    </source>
</evidence>
<comment type="subcellular location">
    <subcellularLocation>
        <location evidence="1">Cell membrane</location>
        <topology evidence="1">Multi-pass membrane protein</topology>
    </subcellularLocation>
</comment>
<feature type="transmembrane region" description="Helical" evidence="6">
    <location>
        <begin position="7"/>
        <end position="28"/>
    </location>
</feature>